<gene>
    <name evidence="2" type="ORF">PACILC2_06870</name>
</gene>
<dbReference type="InterPro" id="IPR058869">
    <property type="entry name" value="YqzN_YkzM"/>
</dbReference>
<comment type="caution">
    <text evidence="2">The sequence shown here is derived from an EMBL/GenBank/DDBJ whole genome shotgun (WGS) entry which is preliminary data.</text>
</comment>
<feature type="domain" description="YqzN/YkzM" evidence="1">
    <location>
        <begin position="5"/>
        <end position="52"/>
    </location>
</feature>
<dbReference type="Pfam" id="PF26160">
    <property type="entry name" value="YqzN_YkzM"/>
    <property type="match status" value="1"/>
</dbReference>
<evidence type="ECO:0000313" key="2">
    <source>
        <dbReference type="EMBL" id="GIQ62119.1"/>
    </source>
</evidence>
<protein>
    <recommendedName>
        <fullName evidence="1">YqzN/YkzM domain-containing protein</fullName>
    </recommendedName>
</protein>
<dbReference type="RefSeq" id="WP_160327742.1">
    <property type="nucleotide sequence ID" value="NZ_BOVJ01000020.1"/>
</dbReference>
<proteinExistence type="predicted"/>
<dbReference type="EMBL" id="BOVJ01000020">
    <property type="protein sequence ID" value="GIQ62119.1"/>
    <property type="molecule type" value="Genomic_DNA"/>
</dbReference>
<sequence>MSEKKTFGKEQFMSSKRRQGVEKDIAAAALEDGKMYTLKEAEKRIQDFKKRKVE</sequence>
<accession>A0ABQ4N1R8</accession>
<keyword evidence="3" id="KW-1185">Reference proteome</keyword>
<name>A0ABQ4N1R8_9BACL</name>
<evidence type="ECO:0000313" key="3">
    <source>
        <dbReference type="Proteomes" id="UP000680304"/>
    </source>
</evidence>
<dbReference type="Proteomes" id="UP000680304">
    <property type="component" value="Unassembled WGS sequence"/>
</dbReference>
<organism evidence="2 3">
    <name type="scientific">Paenibacillus cisolokensis</name>
    <dbReference type="NCBI Taxonomy" id="1658519"/>
    <lineage>
        <taxon>Bacteria</taxon>
        <taxon>Bacillati</taxon>
        <taxon>Bacillota</taxon>
        <taxon>Bacilli</taxon>
        <taxon>Bacillales</taxon>
        <taxon>Paenibacillaceae</taxon>
        <taxon>Paenibacillus</taxon>
    </lineage>
</organism>
<evidence type="ECO:0000259" key="1">
    <source>
        <dbReference type="Pfam" id="PF26160"/>
    </source>
</evidence>
<reference evidence="2 3" key="1">
    <citation type="submission" date="2021-04" db="EMBL/GenBank/DDBJ databases">
        <title>Draft genome sequence of Paenibacillus cisolokensis, LC2-13A.</title>
        <authorList>
            <person name="Uke A."/>
            <person name="Chhe C."/>
            <person name="Baramee S."/>
            <person name="Kosugi A."/>
        </authorList>
    </citation>
    <scope>NUCLEOTIDE SEQUENCE [LARGE SCALE GENOMIC DNA]</scope>
    <source>
        <strain evidence="2 3">LC2-13A</strain>
    </source>
</reference>